<dbReference type="InterPro" id="IPR002816">
    <property type="entry name" value="TraB/PrgY/GumN_fam"/>
</dbReference>
<evidence type="ECO:0000256" key="1">
    <source>
        <dbReference type="SAM" id="SignalP"/>
    </source>
</evidence>
<protein>
    <submittedName>
        <fullName evidence="2">TraB family protein</fullName>
    </submittedName>
</protein>
<dbReference type="CDD" id="cd14789">
    <property type="entry name" value="Tiki"/>
    <property type="match status" value="1"/>
</dbReference>
<dbReference type="STRING" id="1796497.GCE9029_00231"/>
<dbReference type="RefSeq" id="WP_062660671.1">
    <property type="nucleotide sequence ID" value="NZ_FIZX01000001.1"/>
</dbReference>
<keyword evidence="1" id="KW-0732">Signal</keyword>
<keyword evidence="3" id="KW-1185">Reference proteome</keyword>
<reference evidence="3" key="1">
    <citation type="submission" date="2016-02" db="EMBL/GenBank/DDBJ databases">
        <authorList>
            <person name="Rodrigo-Torres Lidia"/>
            <person name="Arahal R.David."/>
        </authorList>
    </citation>
    <scope>NUCLEOTIDE SEQUENCE [LARGE SCALE GENOMIC DNA]</scope>
    <source>
        <strain evidence="3">CECT 9029</strain>
    </source>
</reference>
<dbReference type="Proteomes" id="UP000071641">
    <property type="component" value="Unassembled WGS sequence"/>
</dbReference>
<evidence type="ECO:0000313" key="2">
    <source>
        <dbReference type="EMBL" id="CZF77477.1"/>
    </source>
</evidence>
<feature type="chain" id="PRO_5007281598" evidence="1">
    <location>
        <begin position="20"/>
        <end position="288"/>
    </location>
</feature>
<accession>A0A128ESC9</accession>
<feature type="signal peptide" evidence="1">
    <location>
        <begin position="1"/>
        <end position="19"/>
    </location>
</feature>
<sequence length="288" mass="32197">MYRITTLLFSLLFSTLSFAAPQVWQAQKGDLFFTIMGSVHAGKPEFYPLPSVMVERFESADGLIVEADIINDKSISIPKGKPSASYLTDAQKETFEQIAAETGTLSNVLLNLPPWQAAMALQLYQINQLELQQLLGIDLYFLSRSQKHSVPVIPLETVQQQVDLLANANKDGLELLTDTLDYWELSKEFMPCLIDAWQYGDGAKMEEMVAVMSGAGEFERQLIDERNHNWLDALTDKSRFNKGNYVMVVGALHLYGKEGVLTLLEKAGFDVKLLTQGKKVDCEIPAIP</sequence>
<organism evidence="2 3">
    <name type="scientific">Grimontia celer</name>
    <dbReference type="NCBI Taxonomy" id="1796497"/>
    <lineage>
        <taxon>Bacteria</taxon>
        <taxon>Pseudomonadati</taxon>
        <taxon>Pseudomonadota</taxon>
        <taxon>Gammaproteobacteria</taxon>
        <taxon>Vibrionales</taxon>
        <taxon>Vibrionaceae</taxon>
        <taxon>Grimontia</taxon>
    </lineage>
</organism>
<dbReference type="PANTHER" id="PTHR40590">
    <property type="entry name" value="CYTOPLASMIC PROTEIN-RELATED"/>
    <property type="match status" value="1"/>
</dbReference>
<dbReference type="Pfam" id="PF01963">
    <property type="entry name" value="TraB_PrgY_gumN"/>
    <property type="match status" value="1"/>
</dbReference>
<dbReference type="OrthoDB" id="357294at2"/>
<name>A0A128ESC9_9GAMM</name>
<evidence type="ECO:0000313" key="3">
    <source>
        <dbReference type="Proteomes" id="UP000071641"/>
    </source>
</evidence>
<gene>
    <name evidence="2" type="ORF">GCE9029_00231</name>
</gene>
<dbReference type="PANTHER" id="PTHR40590:SF1">
    <property type="entry name" value="CYTOPLASMIC PROTEIN"/>
    <property type="match status" value="1"/>
</dbReference>
<dbReference type="EMBL" id="FIZX01000001">
    <property type="protein sequence ID" value="CZF77477.1"/>
    <property type="molecule type" value="Genomic_DNA"/>
</dbReference>
<dbReference type="AlphaFoldDB" id="A0A128ESC9"/>
<dbReference type="InterPro" id="IPR047111">
    <property type="entry name" value="YbaP-like"/>
</dbReference>
<proteinExistence type="predicted"/>